<evidence type="ECO:0000256" key="8">
    <source>
        <dbReference type="ARBA" id="ARBA00022801"/>
    </source>
</evidence>
<evidence type="ECO:0000256" key="12">
    <source>
        <dbReference type="ARBA" id="ARBA00023128"/>
    </source>
</evidence>
<dbReference type="Proteomes" id="UP001438707">
    <property type="component" value="Unassembled WGS sequence"/>
</dbReference>
<comment type="cofactor">
    <cofactor evidence="2">
        <name>Zn(2+)</name>
        <dbReference type="ChEBI" id="CHEBI:29105"/>
    </cofactor>
</comment>
<dbReference type="GO" id="GO:0046872">
    <property type="term" value="F:metal ion binding"/>
    <property type="evidence" value="ECO:0007669"/>
    <property type="project" value="UniProtKB-KW"/>
</dbReference>
<evidence type="ECO:0000256" key="13">
    <source>
        <dbReference type="ARBA" id="ARBA00031018"/>
    </source>
</evidence>
<evidence type="ECO:0000256" key="2">
    <source>
        <dbReference type="ARBA" id="ARBA00001947"/>
    </source>
</evidence>
<dbReference type="GO" id="GO:0004222">
    <property type="term" value="F:metalloendopeptidase activity"/>
    <property type="evidence" value="ECO:0007669"/>
    <property type="project" value="UniProtKB-EC"/>
</dbReference>
<keyword evidence="6" id="KW-0645">Protease</keyword>
<dbReference type="InterPro" id="IPR050361">
    <property type="entry name" value="MPP/UQCRC_Complex"/>
</dbReference>
<keyword evidence="18" id="KW-1185">Reference proteome</keyword>
<keyword evidence="10" id="KW-0809">Transit peptide</keyword>
<dbReference type="InterPro" id="IPR011249">
    <property type="entry name" value="Metalloenz_LuxS/M16"/>
</dbReference>
<reference evidence="17 18" key="1">
    <citation type="journal article" date="2024" name="Nat. Commun.">
        <title>Phylogenomics reveals the evolutionary origins of lichenization in chlorophyte algae.</title>
        <authorList>
            <person name="Puginier C."/>
            <person name="Libourel C."/>
            <person name="Otte J."/>
            <person name="Skaloud P."/>
            <person name="Haon M."/>
            <person name="Grisel S."/>
            <person name="Petersen M."/>
            <person name="Berrin J.G."/>
            <person name="Delaux P.M."/>
            <person name="Dal Grande F."/>
            <person name="Keller J."/>
        </authorList>
    </citation>
    <scope>NUCLEOTIDE SEQUENCE [LARGE SCALE GENOMIC DNA]</scope>
    <source>
        <strain evidence="17 18">SAG 2145</strain>
    </source>
</reference>
<dbReference type="FunFam" id="3.30.830.10:FF:000001">
    <property type="entry name" value="Mitochondrial-processing peptidase subunit beta, mitochondrial"/>
    <property type="match status" value="1"/>
</dbReference>
<dbReference type="GO" id="GO:0006508">
    <property type="term" value="P:proteolysis"/>
    <property type="evidence" value="ECO:0007669"/>
    <property type="project" value="UniProtKB-KW"/>
</dbReference>
<evidence type="ECO:0000256" key="14">
    <source>
        <dbReference type="RuleBase" id="RU004447"/>
    </source>
</evidence>
<comment type="subcellular location">
    <subcellularLocation>
        <location evidence="3">Mitochondrion</location>
    </subcellularLocation>
</comment>
<accession>A0AAW1QZZ5</accession>
<evidence type="ECO:0000256" key="1">
    <source>
        <dbReference type="ARBA" id="ARBA00001098"/>
    </source>
</evidence>
<gene>
    <name evidence="17" type="ORF">WJX74_006054</name>
</gene>
<evidence type="ECO:0000259" key="15">
    <source>
        <dbReference type="Pfam" id="PF00675"/>
    </source>
</evidence>
<dbReference type="InterPro" id="IPR007863">
    <property type="entry name" value="Peptidase_M16_C"/>
</dbReference>
<dbReference type="FunFam" id="3.30.830.10:FF:000002">
    <property type="entry name" value="Mitochondrial-processing peptidase subunit beta"/>
    <property type="match status" value="1"/>
</dbReference>
<dbReference type="PANTHER" id="PTHR11851">
    <property type="entry name" value="METALLOPROTEASE"/>
    <property type="match status" value="1"/>
</dbReference>
<dbReference type="EC" id="3.4.24.64" evidence="5"/>
<dbReference type="InterPro" id="IPR001431">
    <property type="entry name" value="Pept_M16_Zn_BS"/>
</dbReference>
<comment type="caution">
    <text evidence="17">The sequence shown here is derived from an EMBL/GenBank/DDBJ whole genome shotgun (WGS) entry which is preliminary data.</text>
</comment>
<dbReference type="Pfam" id="PF00675">
    <property type="entry name" value="Peptidase_M16"/>
    <property type="match status" value="1"/>
</dbReference>
<proteinExistence type="inferred from homology"/>
<dbReference type="PANTHER" id="PTHR11851:SF149">
    <property type="entry name" value="GH01077P"/>
    <property type="match status" value="1"/>
</dbReference>
<dbReference type="InterPro" id="IPR011765">
    <property type="entry name" value="Pept_M16_N"/>
</dbReference>
<evidence type="ECO:0000256" key="11">
    <source>
        <dbReference type="ARBA" id="ARBA00023049"/>
    </source>
</evidence>
<evidence type="ECO:0000256" key="4">
    <source>
        <dbReference type="ARBA" id="ARBA00007261"/>
    </source>
</evidence>
<evidence type="ECO:0000256" key="3">
    <source>
        <dbReference type="ARBA" id="ARBA00004173"/>
    </source>
</evidence>
<dbReference type="PROSITE" id="PS00143">
    <property type="entry name" value="INSULINASE"/>
    <property type="match status" value="1"/>
</dbReference>
<dbReference type="Gene3D" id="3.30.830.10">
    <property type="entry name" value="Metalloenzyme, LuxS/M16 peptidase-like"/>
    <property type="match status" value="2"/>
</dbReference>
<feature type="domain" description="Peptidase M16 N-terminal" evidence="15">
    <location>
        <begin position="97"/>
        <end position="244"/>
    </location>
</feature>
<evidence type="ECO:0000313" key="17">
    <source>
        <dbReference type="EMBL" id="KAK9827084.1"/>
    </source>
</evidence>
<keyword evidence="12" id="KW-0496">Mitochondrion</keyword>
<keyword evidence="9" id="KW-0862">Zinc</keyword>
<name>A0AAW1QZZ5_9CHLO</name>
<evidence type="ECO:0000256" key="9">
    <source>
        <dbReference type="ARBA" id="ARBA00022833"/>
    </source>
</evidence>
<comment type="catalytic activity">
    <reaction evidence="1">
        <text>Release of N-terminal transit peptides from precursor proteins imported into the mitochondrion, typically with Arg in position P2.</text>
        <dbReference type="EC" id="3.4.24.64"/>
    </reaction>
</comment>
<evidence type="ECO:0000256" key="6">
    <source>
        <dbReference type="ARBA" id="ARBA00022670"/>
    </source>
</evidence>
<keyword evidence="8" id="KW-0378">Hydrolase</keyword>
<dbReference type="SUPFAM" id="SSF63411">
    <property type="entry name" value="LuxS/MPP-like metallohydrolase"/>
    <property type="match status" value="2"/>
</dbReference>
<feature type="domain" description="Peptidase M16 C-terminal" evidence="16">
    <location>
        <begin position="250"/>
        <end position="437"/>
    </location>
</feature>
<evidence type="ECO:0000256" key="10">
    <source>
        <dbReference type="ARBA" id="ARBA00022946"/>
    </source>
</evidence>
<keyword evidence="7" id="KW-0479">Metal-binding</keyword>
<dbReference type="AlphaFoldDB" id="A0AAW1QZZ5"/>
<keyword evidence="11" id="KW-0482">Metalloprotease</keyword>
<sequence length="522" mass="58374">MYAQSLMQPVRWVVFYSQPWEVRPVKVIMRALSGLLRRQQREVARATRDYAAQAAVIPAEESPFLRFANPVPQIYTHESILGEVPETKVTTLPNGLRVATEHQSLAKTATVGVWIDAGSRFESDKTNGAAHFLEHMFFKGTKERSANQLETQIEDMGAHLNAYTSREQTCYYTKIMQPNVPQAVDILSDILQHSNLTDEAIARERQVILREMTEIENIPDEVVLDHLHATAFQNTPLGRTILGPAENIQSINRQMLVDYINNHYTGPRMVLAGAGAVDHDELVDMAKSKFADLPSGGISTADLIKQEPSEFTGSEVRIRDPDSSVVNFTVAFKGAGYADADSIPLMVMQALLGSWDKHASAGGHFMSTLAQRVATNELCDRYTAFNTNYSDAGLWGVSAVADKHVDLDDLAWCIMQAISSLSYSVSEDDVIRARNQLKANILFSQDTTTGVCEEIGRHLLTYGRRMPKAELFARIDAVTPEVVRAVSDRFIYDQDVAIAAMGETASLPDYTWFRRRTYWLRY</sequence>
<organism evidence="17 18">
    <name type="scientific">Apatococcus lobatus</name>
    <dbReference type="NCBI Taxonomy" id="904363"/>
    <lineage>
        <taxon>Eukaryota</taxon>
        <taxon>Viridiplantae</taxon>
        <taxon>Chlorophyta</taxon>
        <taxon>core chlorophytes</taxon>
        <taxon>Trebouxiophyceae</taxon>
        <taxon>Chlorellales</taxon>
        <taxon>Chlorellaceae</taxon>
        <taxon>Apatococcus</taxon>
    </lineage>
</organism>
<dbReference type="Pfam" id="PF05193">
    <property type="entry name" value="Peptidase_M16_C"/>
    <property type="match status" value="1"/>
</dbReference>
<protein>
    <recommendedName>
        <fullName evidence="5">mitochondrial processing peptidase</fullName>
        <ecNumber evidence="5">3.4.24.64</ecNumber>
    </recommendedName>
    <alternativeName>
        <fullName evidence="13">Beta-MPP</fullName>
    </alternativeName>
</protein>
<evidence type="ECO:0000256" key="5">
    <source>
        <dbReference type="ARBA" id="ARBA00012299"/>
    </source>
</evidence>
<evidence type="ECO:0000256" key="7">
    <source>
        <dbReference type="ARBA" id="ARBA00022723"/>
    </source>
</evidence>
<dbReference type="EMBL" id="JALJOS010000019">
    <property type="protein sequence ID" value="KAK9827084.1"/>
    <property type="molecule type" value="Genomic_DNA"/>
</dbReference>
<evidence type="ECO:0000313" key="18">
    <source>
        <dbReference type="Proteomes" id="UP001438707"/>
    </source>
</evidence>
<evidence type="ECO:0000259" key="16">
    <source>
        <dbReference type="Pfam" id="PF05193"/>
    </source>
</evidence>
<dbReference type="GO" id="GO:0005759">
    <property type="term" value="C:mitochondrial matrix"/>
    <property type="evidence" value="ECO:0007669"/>
    <property type="project" value="UniProtKB-ARBA"/>
</dbReference>
<comment type="similarity">
    <text evidence="4 14">Belongs to the peptidase M16 family.</text>
</comment>